<feature type="binding site" evidence="7">
    <location>
        <position position="129"/>
    </location>
    <ligand>
        <name>substrate</name>
    </ligand>
</feature>
<dbReference type="AlphaFoldDB" id="A0A7C1CYR3"/>
<evidence type="ECO:0000256" key="8">
    <source>
        <dbReference type="PIRSR" id="PIRSR038994-3"/>
    </source>
</evidence>
<feature type="domain" description="Amidohydrolase-related" evidence="9">
    <location>
        <begin position="40"/>
        <end position="364"/>
    </location>
</feature>
<evidence type="ECO:0000256" key="2">
    <source>
        <dbReference type="ARBA" id="ARBA00022723"/>
    </source>
</evidence>
<sequence length="370" mass="40498">MELERVLVVDPVDGEYTANIRISGTKIESIAKTGGEFSSIAMPGFVDTHSHGAIGINCMTMTKADLEKWERFAEAHGVTSLIPTTVSADSNEMRKVTDLVSSYVSERPRTAVRGVHYEGPFINAKKKGAQNPAVIRPGTISELRSVLSDIVVLITMAPEIEGFQEVLPEILKNEIIVSIGHTDATYLQIREAYESGCRRMTHFPNGMNALHHREIGCVGAAFLLPLKLEMIVDGIHTAPEFVQMVHKIRGSESIILVTDSLDATGLSDGMYDLGGLKVEVKGDMATLEDGTLAGSTLTMEKAARNFRNWTDCSLQELAKVTSYNALQNLGVSNRGRFKEGFVADLVLLNRELEVEETFLAGQLVFRAREG</sequence>
<dbReference type="EMBL" id="DSBT01000177">
    <property type="protein sequence ID" value="HDP77813.1"/>
    <property type="molecule type" value="Genomic_DNA"/>
</dbReference>
<evidence type="ECO:0000256" key="5">
    <source>
        <dbReference type="PIRNR" id="PIRNR038994"/>
    </source>
</evidence>
<dbReference type="SUPFAM" id="SSF51338">
    <property type="entry name" value="Composite domain of metallo-dependent hydrolases"/>
    <property type="match status" value="1"/>
</dbReference>
<comment type="caution">
    <text evidence="10">The sequence shown here is derived from an EMBL/GenBank/DDBJ whole genome shotgun (WGS) entry which is preliminary data.</text>
</comment>
<keyword evidence="3 5" id="KW-0378">Hydrolase</keyword>
<proteinExistence type="inferred from homology"/>
<keyword evidence="4 5" id="KW-0119">Carbohydrate metabolism</keyword>
<dbReference type="InterPro" id="IPR011059">
    <property type="entry name" value="Metal-dep_hydrolase_composite"/>
</dbReference>
<dbReference type="InterPro" id="IPR006680">
    <property type="entry name" value="Amidohydro-rel"/>
</dbReference>
<evidence type="ECO:0000256" key="4">
    <source>
        <dbReference type="ARBA" id="ARBA00023277"/>
    </source>
</evidence>
<feature type="binding site" evidence="7">
    <location>
        <begin position="205"/>
        <end position="206"/>
    </location>
    <ligand>
        <name>substrate</name>
    </ligand>
</feature>
<dbReference type="SUPFAM" id="SSF51556">
    <property type="entry name" value="Metallo-dependent hydrolases"/>
    <property type="match status" value="1"/>
</dbReference>
<dbReference type="CDD" id="cd00854">
    <property type="entry name" value="NagA"/>
    <property type="match status" value="1"/>
</dbReference>
<dbReference type="InterPro" id="IPR032466">
    <property type="entry name" value="Metal_Hydrolase"/>
</dbReference>
<keyword evidence="2 8" id="KW-0479">Metal-binding</keyword>
<feature type="binding site" evidence="8">
    <location>
        <position position="202"/>
    </location>
    <ligand>
        <name>Zn(2+)</name>
        <dbReference type="ChEBI" id="CHEBI:29105"/>
    </ligand>
</feature>
<evidence type="ECO:0000256" key="3">
    <source>
        <dbReference type="ARBA" id="ARBA00022801"/>
    </source>
</evidence>
<evidence type="ECO:0000256" key="1">
    <source>
        <dbReference type="ARBA" id="ARBA00010716"/>
    </source>
</evidence>
<evidence type="ECO:0000256" key="6">
    <source>
        <dbReference type="PIRSR" id="PIRSR038994-1"/>
    </source>
</evidence>
<dbReference type="NCBIfam" id="TIGR00221">
    <property type="entry name" value="nagA"/>
    <property type="match status" value="1"/>
</dbReference>
<dbReference type="GO" id="GO:0006046">
    <property type="term" value="P:N-acetylglucosamine catabolic process"/>
    <property type="evidence" value="ECO:0007669"/>
    <property type="project" value="TreeGrafter"/>
</dbReference>
<feature type="binding site" evidence="7">
    <location>
        <position position="213"/>
    </location>
    <ligand>
        <name>substrate</name>
    </ligand>
</feature>
<feature type="binding site" evidence="8">
    <location>
        <position position="181"/>
    </location>
    <ligand>
        <name>Zn(2+)</name>
        <dbReference type="ChEBI" id="CHEBI:29105"/>
    </ligand>
</feature>
<organism evidence="10">
    <name type="scientific">Mesotoga infera</name>
    <dbReference type="NCBI Taxonomy" id="1236046"/>
    <lineage>
        <taxon>Bacteria</taxon>
        <taxon>Thermotogati</taxon>
        <taxon>Thermotogota</taxon>
        <taxon>Thermotogae</taxon>
        <taxon>Kosmotogales</taxon>
        <taxon>Kosmotogaceae</taxon>
        <taxon>Mesotoga</taxon>
    </lineage>
</organism>
<reference evidence="10" key="1">
    <citation type="journal article" date="2020" name="mSystems">
        <title>Genome- and Community-Level Interaction Insights into Carbon Utilization and Element Cycling Functions of Hydrothermarchaeota in Hydrothermal Sediment.</title>
        <authorList>
            <person name="Zhou Z."/>
            <person name="Liu Y."/>
            <person name="Xu W."/>
            <person name="Pan J."/>
            <person name="Luo Z.H."/>
            <person name="Li M."/>
        </authorList>
    </citation>
    <scope>NUCLEOTIDE SEQUENCE [LARGE SCALE GENOMIC DNA]</scope>
    <source>
        <strain evidence="10">SpSt-1179</strain>
    </source>
</reference>
<dbReference type="GO" id="GO:0046872">
    <property type="term" value="F:metal ion binding"/>
    <property type="evidence" value="ECO:0007669"/>
    <property type="project" value="UniProtKB-KW"/>
</dbReference>
<evidence type="ECO:0000256" key="7">
    <source>
        <dbReference type="PIRSR" id="PIRSR038994-2"/>
    </source>
</evidence>
<evidence type="ECO:0000313" key="10">
    <source>
        <dbReference type="EMBL" id="HDP77813.1"/>
    </source>
</evidence>
<dbReference type="InterPro" id="IPR003764">
    <property type="entry name" value="GlcNAc_6-P_deAcase"/>
</dbReference>
<dbReference type="Pfam" id="PF01979">
    <property type="entry name" value="Amidohydro_1"/>
    <property type="match status" value="1"/>
</dbReference>
<dbReference type="PANTHER" id="PTHR11113:SF14">
    <property type="entry name" value="N-ACETYLGLUCOSAMINE-6-PHOSPHATE DEACETYLASE"/>
    <property type="match status" value="1"/>
</dbReference>
<comment type="similarity">
    <text evidence="1 5">Belongs to the metallo-dependent hydrolases superfamily. NagA family.</text>
</comment>
<feature type="binding site" evidence="7">
    <location>
        <position position="236"/>
    </location>
    <ligand>
        <name>substrate</name>
    </ligand>
</feature>
<protein>
    <submittedName>
        <fullName evidence="10">N-acetylglucosamine-6-phosphate deacetylase</fullName>
        <ecNumber evidence="10">3.5.1.25</ecNumber>
    </submittedName>
</protein>
<dbReference type="GO" id="GO:0008448">
    <property type="term" value="F:N-acetylglucosamine-6-phosphate deacetylase activity"/>
    <property type="evidence" value="ECO:0007669"/>
    <property type="project" value="UniProtKB-EC"/>
</dbReference>
<comment type="cofactor">
    <cofactor evidence="8">
        <name>a divalent metal cation</name>
        <dbReference type="ChEBI" id="CHEBI:60240"/>
    </cofactor>
    <text evidence="8">Binds 1 divalent metal cation per subunit.</text>
</comment>
<feature type="active site" description="Proton donor/acceptor" evidence="6">
    <location>
        <position position="259"/>
    </location>
</feature>
<dbReference type="Gene3D" id="3.20.20.140">
    <property type="entry name" value="Metal-dependent hydrolases"/>
    <property type="match status" value="1"/>
</dbReference>
<gene>
    <name evidence="10" type="primary">nagA</name>
    <name evidence="10" type="ORF">ENN47_06465</name>
</gene>
<dbReference type="Proteomes" id="UP000886198">
    <property type="component" value="Unassembled WGS sequence"/>
</dbReference>
<evidence type="ECO:0000259" key="9">
    <source>
        <dbReference type="Pfam" id="PF01979"/>
    </source>
</evidence>
<dbReference type="Gene3D" id="2.30.40.10">
    <property type="entry name" value="Urease, subunit C, domain 1"/>
    <property type="match status" value="1"/>
</dbReference>
<dbReference type="PANTHER" id="PTHR11113">
    <property type="entry name" value="N-ACETYLGLUCOSAMINE-6-PHOSPHATE DEACETYLASE"/>
    <property type="match status" value="1"/>
</dbReference>
<feature type="binding site" evidence="7">
    <location>
        <begin position="292"/>
        <end position="294"/>
    </location>
    <ligand>
        <name>substrate</name>
    </ligand>
</feature>
<feature type="binding site" evidence="8">
    <location>
        <position position="118"/>
    </location>
    <ligand>
        <name>Zn(2+)</name>
        <dbReference type="ChEBI" id="CHEBI:29105"/>
    </ligand>
</feature>
<name>A0A7C1CYR3_9BACT</name>
<accession>A0A7C1CYR3</accession>
<dbReference type="EC" id="3.5.1.25" evidence="10"/>
<dbReference type="PIRSF" id="PIRSF038994">
    <property type="entry name" value="NagA"/>
    <property type="match status" value="1"/>
</dbReference>